<keyword evidence="3" id="KW-0028">Amino-acid biosynthesis</keyword>
<dbReference type="InterPro" id="IPR013708">
    <property type="entry name" value="Shikimate_DH-bd_N"/>
</dbReference>
<dbReference type="InterPro" id="IPR046346">
    <property type="entry name" value="Aminoacid_DH-like_N_sf"/>
</dbReference>
<dbReference type="PANTHER" id="PTHR21089:SF1">
    <property type="entry name" value="BIFUNCTIONAL 3-DEHYDROQUINATE DEHYDRATASE_SHIKIMATE DEHYDROGENASE, CHLOROPLASTIC"/>
    <property type="match status" value="1"/>
</dbReference>
<dbReference type="InterPro" id="IPR036291">
    <property type="entry name" value="NAD(P)-bd_dom_sf"/>
</dbReference>
<evidence type="ECO:0000313" key="6">
    <source>
        <dbReference type="Proteomes" id="UP000315971"/>
    </source>
</evidence>
<dbReference type="OrthoDB" id="9792692at2"/>
<dbReference type="GO" id="GO:0019632">
    <property type="term" value="P:shikimate metabolic process"/>
    <property type="evidence" value="ECO:0007669"/>
    <property type="project" value="TreeGrafter"/>
</dbReference>
<dbReference type="Gene3D" id="3.40.50.10860">
    <property type="entry name" value="Leucine Dehydrogenase, chain A, domain 1"/>
    <property type="match status" value="1"/>
</dbReference>
<dbReference type="CDD" id="cd01065">
    <property type="entry name" value="NAD_bind_Shikimate_DH"/>
    <property type="match status" value="1"/>
</dbReference>
<keyword evidence="3" id="KW-0057">Aromatic amino acid biosynthesis</keyword>
<dbReference type="Pfam" id="PF08501">
    <property type="entry name" value="Shikimate_dh_N"/>
    <property type="match status" value="1"/>
</dbReference>
<evidence type="ECO:0000256" key="3">
    <source>
        <dbReference type="ARBA" id="ARBA00023141"/>
    </source>
</evidence>
<keyword evidence="6" id="KW-1185">Reference proteome</keyword>
<sequence>MKKFGLIGFPLSHSFSQKYFTEKFAKQGLTDHQYDLYPIEHAEDFLAIVKNDTNLFGLNVTIPHKLAVMPFLDSLDESAAEVGAVNVIRIDRDELGAISLTGFNSDVYGFQESLKPLLKPVHDHALILGTGGASKAVAFALKKLGIEFKFVSRKKTEGSFSYNELTEEILSQYKVIVNCSPLGTYPNTEDSPAIPYQCLSTDHLLYDLVYNPAETAFLKQGKLKGAAIKNGYEMLELQAEKAWEIWKKE</sequence>
<evidence type="ECO:0000259" key="4">
    <source>
        <dbReference type="Pfam" id="PF08501"/>
    </source>
</evidence>
<evidence type="ECO:0000256" key="2">
    <source>
        <dbReference type="ARBA" id="ARBA00023002"/>
    </source>
</evidence>
<accession>A0A521EF21</accession>
<dbReference type="SUPFAM" id="SSF51735">
    <property type="entry name" value="NAD(P)-binding Rossmann-fold domains"/>
    <property type="match status" value="1"/>
</dbReference>
<gene>
    <name evidence="5" type="ORF">SAMN06265350_11427</name>
</gene>
<protein>
    <submittedName>
        <fullName evidence="5">Shikimate dehydrogenase</fullName>
    </submittedName>
</protein>
<name>A0A521EF21_9SPHI</name>
<dbReference type="EMBL" id="FXSZ01000014">
    <property type="protein sequence ID" value="SMO82533.1"/>
    <property type="molecule type" value="Genomic_DNA"/>
</dbReference>
<feature type="domain" description="Shikimate dehydrogenase substrate binding N-terminal" evidence="4">
    <location>
        <begin position="6"/>
        <end position="88"/>
    </location>
</feature>
<dbReference type="GO" id="GO:0050661">
    <property type="term" value="F:NADP binding"/>
    <property type="evidence" value="ECO:0007669"/>
    <property type="project" value="TreeGrafter"/>
</dbReference>
<proteinExistence type="predicted"/>
<dbReference type="InterPro" id="IPR022893">
    <property type="entry name" value="Shikimate_DH_fam"/>
</dbReference>
<dbReference type="GO" id="GO:0009073">
    <property type="term" value="P:aromatic amino acid family biosynthetic process"/>
    <property type="evidence" value="ECO:0007669"/>
    <property type="project" value="UniProtKB-KW"/>
</dbReference>
<dbReference type="SUPFAM" id="SSF53223">
    <property type="entry name" value="Aminoacid dehydrogenase-like, N-terminal domain"/>
    <property type="match status" value="1"/>
</dbReference>
<evidence type="ECO:0000256" key="1">
    <source>
        <dbReference type="ARBA" id="ARBA00004871"/>
    </source>
</evidence>
<reference evidence="5 6" key="1">
    <citation type="submission" date="2017-05" db="EMBL/GenBank/DDBJ databases">
        <authorList>
            <person name="Varghese N."/>
            <person name="Submissions S."/>
        </authorList>
    </citation>
    <scope>NUCLEOTIDE SEQUENCE [LARGE SCALE GENOMIC DNA]</scope>
    <source>
        <strain evidence="5 6">DSM 21342</strain>
    </source>
</reference>
<dbReference type="GO" id="GO:0005829">
    <property type="term" value="C:cytosol"/>
    <property type="evidence" value="ECO:0007669"/>
    <property type="project" value="TreeGrafter"/>
</dbReference>
<comment type="pathway">
    <text evidence="1">Metabolic intermediate biosynthesis; chorismate biosynthesis; chorismate from D-erythrose 4-phosphate and phosphoenolpyruvate: step 4/7.</text>
</comment>
<dbReference type="Gene3D" id="3.40.50.720">
    <property type="entry name" value="NAD(P)-binding Rossmann-like Domain"/>
    <property type="match status" value="1"/>
</dbReference>
<organism evidence="5 6">
    <name type="scientific">Solitalea koreensis</name>
    <dbReference type="NCBI Taxonomy" id="543615"/>
    <lineage>
        <taxon>Bacteria</taxon>
        <taxon>Pseudomonadati</taxon>
        <taxon>Bacteroidota</taxon>
        <taxon>Sphingobacteriia</taxon>
        <taxon>Sphingobacteriales</taxon>
        <taxon>Sphingobacteriaceae</taxon>
        <taxon>Solitalea</taxon>
    </lineage>
</organism>
<keyword evidence="2" id="KW-0560">Oxidoreductase</keyword>
<dbReference type="PANTHER" id="PTHR21089">
    <property type="entry name" value="SHIKIMATE DEHYDROGENASE"/>
    <property type="match status" value="1"/>
</dbReference>
<evidence type="ECO:0000313" key="5">
    <source>
        <dbReference type="EMBL" id="SMO82533.1"/>
    </source>
</evidence>
<dbReference type="AlphaFoldDB" id="A0A521EF21"/>
<dbReference type="GO" id="GO:0009423">
    <property type="term" value="P:chorismate biosynthetic process"/>
    <property type="evidence" value="ECO:0007669"/>
    <property type="project" value="TreeGrafter"/>
</dbReference>
<dbReference type="Proteomes" id="UP000315971">
    <property type="component" value="Unassembled WGS sequence"/>
</dbReference>
<dbReference type="GO" id="GO:0004764">
    <property type="term" value="F:shikimate 3-dehydrogenase (NADP+) activity"/>
    <property type="evidence" value="ECO:0007669"/>
    <property type="project" value="InterPro"/>
</dbReference>
<dbReference type="RefSeq" id="WP_142604709.1">
    <property type="nucleotide sequence ID" value="NZ_FXSZ01000014.1"/>
</dbReference>